<gene>
    <name evidence="2" type="ORF">Cfor_11053</name>
</gene>
<dbReference type="InParanoid" id="A0A6L2PVR6"/>
<comment type="caution">
    <text evidence="2">The sequence shown here is derived from an EMBL/GenBank/DDBJ whole genome shotgun (WGS) entry which is preliminary data.</text>
</comment>
<feature type="region of interest" description="Disordered" evidence="1">
    <location>
        <begin position="564"/>
        <end position="646"/>
    </location>
</feature>
<dbReference type="OrthoDB" id="2151530at2759"/>
<accession>A0A6L2PVR6</accession>
<evidence type="ECO:0000256" key="1">
    <source>
        <dbReference type="SAM" id="MobiDB-lite"/>
    </source>
</evidence>
<evidence type="ECO:0008006" key="4">
    <source>
        <dbReference type="Google" id="ProtNLM"/>
    </source>
</evidence>
<keyword evidence="3" id="KW-1185">Reference proteome</keyword>
<sequence>MWSGHDSFLPTALSNSDLSIPSSCSESKAQTVMTVSISKTSSGVKRQKESHPNISAKSYAEFKSCDVNNVLQTIRRFDQKYSQKSHKQHKVVPVQNDILRAFYTDNISSASDTNSRRGKNMSLEVKPDTIDRRLLRSPHSSLKSSHKISRLLSPAGVISVNSRKGISNNESFDVPENSEFDINKSDFSLRNPLTNVQNSSHSEVHSISNNDFVQEEARPPMQTSFTRSGNISFELNDRASGSSVLQKDSTSKLELQSEKMLNKSQISKISLSEGHHGLTSREYLQRERNVIRTQQTSRLPASEKTGYQVFPKESQLESCDEINSDLSDDSVQENVSFKLTESGERVISPCSNSAGTISTCSEAVINSNLGHLQNTSYLLKCRTDQALPSTKIPTSKANISLYPVLGNDKKVTQLESSQENSVMTELSNSNIFSTDSHGLFKSLPYKILTIEDLVDAHEVQKLEKVEENSGVQREVKGSKEKRIVPANKDNFNKDTRQILYSESEQKTTVESRKEMTDEIDEEIEEDNINATSITDFSVKTNSSYEEMMDQLSGNSEIKYTVQQDISKGKSVSSERTNISPRSLSSQVMSNKSQQEGTDMEDVLSSSVKLQSTNKTASTSHGSDEPSLEKSSSQLCSEESGSLRPNSNQTEIKCLEDTKYCSIGIQTDINVAYHPLLYAKNEIQQLSYSQPEMCSGGGESHSLQEIIPVYRSYSRTERQEKTTSFNLALSVVLKHQIELTKHFINSQQRMYEAYCTSIENMSANYKPVTLEDTKQ</sequence>
<feature type="compositionally biased region" description="Low complexity" evidence="1">
    <location>
        <begin position="628"/>
        <end position="642"/>
    </location>
</feature>
<feature type="compositionally biased region" description="Polar residues" evidence="1">
    <location>
        <begin position="564"/>
        <end position="596"/>
    </location>
</feature>
<feature type="compositionally biased region" description="Polar residues" evidence="1">
    <location>
        <begin position="603"/>
        <end position="620"/>
    </location>
</feature>
<dbReference type="EMBL" id="BLKM01008479">
    <property type="protein sequence ID" value="GFG33857.1"/>
    <property type="molecule type" value="Genomic_DNA"/>
</dbReference>
<protein>
    <recommendedName>
        <fullName evidence="4">DUF4614 domain-containing protein</fullName>
    </recommendedName>
</protein>
<dbReference type="AlphaFoldDB" id="A0A6L2PVR6"/>
<reference evidence="3" key="1">
    <citation type="submission" date="2020-01" db="EMBL/GenBank/DDBJ databases">
        <title>Draft genome sequence of the Termite Coptotermes fromosanus.</title>
        <authorList>
            <person name="Itakura S."/>
            <person name="Yosikawa Y."/>
            <person name="Umezawa K."/>
        </authorList>
    </citation>
    <scope>NUCLEOTIDE SEQUENCE [LARGE SCALE GENOMIC DNA]</scope>
</reference>
<dbReference type="Proteomes" id="UP000502823">
    <property type="component" value="Unassembled WGS sequence"/>
</dbReference>
<evidence type="ECO:0000313" key="3">
    <source>
        <dbReference type="Proteomes" id="UP000502823"/>
    </source>
</evidence>
<name>A0A6L2PVR6_COPFO</name>
<feature type="non-terminal residue" evidence="2">
    <location>
        <position position="774"/>
    </location>
</feature>
<evidence type="ECO:0000313" key="2">
    <source>
        <dbReference type="EMBL" id="GFG33857.1"/>
    </source>
</evidence>
<organism evidence="2 3">
    <name type="scientific">Coptotermes formosanus</name>
    <name type="common">Formosan subterranean termite</name>
    <dbReference type="NCBI Taxonomy" id="36987"/>
    <lineage>
        <taxon>Eukaryota</taxon>
        <taxon>Metazoa</taxon>
        <taxon>Ecdysozoa</taxon>
        <taxon>Arthropoda</taxon>
        <taxon>Hexapoda</taxon>
        <taxon>Insecta</taxon>
        <taxon>Pterygota</taxon>
        <taxon>Neoptera</taxon>
        <taxon>Polyneoptera</taxon>
        <taxon>Dictyoptera</taxon>
        <taxon>Blattodea</taxon>
        <taxon>Blattoidea</taxon>
        <taxon>Termitoidae</taxon>
        <taxon>Rhinotermitidae</taxon>
        <taxon>Coptotermes</taxon>
    </lineage>
</organism>
<proteinExistence type="predicted"/>